<dbReference type="Proteomes" id="UP000029108">
    <property type="component" value="Unassembled WGS sequence"/>
</dbReference>
<feature type="region of interest" description="Disordered" evidence="1">
    <location>
        <begin position="194"/>
        <end position="224"/>
    </location>
</feature>
<name>A0A086ZW65_9BIFI</name>
<gene>
    <name evidence="2" type="ORF">BBIA_1558</name>
</gene>
<comment type="caution">
    <text evidence="2">The sequence shown here is derived from an EMBL/GenBank/DDBJ whole genome shotgun (WGS) entry which is preliminary data.</text>
</comment>
<organism evidence="2 3">
    <name type="scientific">Bifidobacterium biavatii DSM 23969</name>
    <dbReference type="NCBI Taxonomy" id="1437608"/>
    <lineage>
        <taxon>Bacteria</taxon>
        <taxon>Bacillati</taxon>
        <taxon>Actinomycetota</taxon>
        <taxon>Actinomycetes</taxon>
        <taxon>Bifidobacteriales</taxon>
        <taxon>Bifidobacteriaceae</taxon>
        <taxon>Bifidobacterium</taxon>
    </lineage>
</organism>
<dbReference type="eggNOG" id="ENOG5031X6W">
    <property type="taxonomic scope" value="Bacteria"/>
</dbReference>
<feature type="compositionally biased region" description="Basic and acidic residues" evidence="1">
    <location>
        <begin position="266"/>
        <end position="285"/>
    </location>
</feature>
<feature type="region of interest" description="Disordered" evidence="1">
    <location>
        <begin position="262"/>
        <end position="335"/>
    </location>
</feature>
<dbReference type="AlphaFoldDB" id="A0A086ZW65"/>
<feature type="region of interest" description="Disordered" evidence="1">
    <location>
        <begin position="1"/>
        <end position="31"/>
    </location>
</feature>
<evidence type="ECO:0000313" key="2">
    <source>
        <dbReference type="EMBL" id="KFI50765.1"/>
    </source>
</evidence>
<feature type="compositionally biased region" description="Basic and acidic residues" evidence="1">
    <location>
        <begin position="209"/>
        <end position="224"/>
    </location>
</feature>
<proteinExistence type="predicted"/>
<dbReference type="RefSeq" id="WP_033494377.1">
    <property type="nucleotide sequence ID" value="NZ_JDUU01000014.1"/>
</dbReference>
<feature type="compositionally biased region" description="Polar residues" evidence="1">
    <location>
        <begin position="194"/>
        <end position="203"/>
    </location>
</feature>
<feature type="region of interest" description="Disordered" evidence="1">
    <location>
        <begin position="54"/>
        <end position="79"/>
    </location>
</feature>
<dbReference type="EMBL" id="JGYN01000013">
    <property type="protein sequence ID" value="KFI50765.1"/>
    <property type="molecule type" value="Genomic_DNA"/>
</dbReference>
<sequence>MTDVPFNLGPSSFPAIDDEDPGATQVLGMDAPPRRCEGSTANIAHNAADAMPLNLGPDGCHDRNDDENDDGYPGADSGRFAPRLPENAVKPAVVGLAALLLVGGMIAGVRVITATNHVAPTIQQPTQADNERRQAERLHDAMTVAKALLERIRRSPIADRIDPSQLEQAMDDQDIEHMEALTKQLEASYATALDDTTSQTSETLGEAIGRADKLREAPESDEHARLNQLADTWRDKTVTEENLADAIAAVRQIADLAATVESQQAKAEEAERQREQREQEERERQSAQQQSTQQQATAPTQPQQPQYQPSTPQPAPSWNVPGQQTDRLPNRDGSL</sequence>
<feature type="compositionally biased region" description="Low complexity" evidence="1">
    <location>
        <begin position="286"/>
        <end position="310"/>
    </location>
</feature>
<dbReference type="OrthoDB" id="3239318at2"/>
<dbReference type="STRING" id="1437608.GCA_000771645_00673"/>
<accession>A0A086ZW65</accession>
<protein>
    <submittedName>
        <fullName evidence="2">Uncharacterized protein</fullName>
    </submittedName>
</protein>
<evidence type="ECO:0000256" key="1">
    <source>
        <dbReference type="SAM" id="MobiDB-lite"/>
    </source>
</evidence>
<reference evidence="2 3" key="1">
    <citation type="submission" date="2014-03" db="EMBL/GenBank/DDBJ databases">
        <title>Genomics of Bifidobacteria.</title>
        <authorList>
            <person name="Ventura M."/>
            <person name="Milani C."/>
            <person name="Lugli G.A."/>
        </authorList>
    </citation>
    <scope>NUCLEOTIDE SEQUENCE [LARGE SCALE GENOMIC DNA]</scope>
    <source>
        <strain evidence="2 3">DSM 23969</strain>
    </source>
</reference>
<keyword evidence="3" id="KW-1185">Reference proteome</keyword>
<evidence type="ECO:0000313" key="3">
    <source>
        <dbReference type="Proteomes" id="UP000029108"/>
    </source>
</evidence>